<name>A0ABQ2W989_9ACTN</name>
<gene>
    <name evidence="1" type="ORF">GCM10015535_69220</name>
</gene>
<dbReference type="RefSeq" id="WP_189548206.1">
    <property type="nucleotide sequence ID" value="NZ_BMTF01000054.1"/>
</dbReference>
<proteinExistence type="predicted"/>
<sequence length="73" mass="7545">MAINHLEHGTRVIGARRLPIATGAYDLRIVFPGWTLPGVVTAGAAQNLVKAQKIAPVGRSDTSPATATARSPG</sequence>
<organism evidence="1 2">
    <name type="scientific">Streptomyces gelaticus</name>
    <dbReference type="NCBI Taxonomy" id="285446"/>
    <lineage>
        <taxon>Bacteria</taxon>
        <taxon>Bacillati</taxon>
        <taxon>Actinomycetota</taxon>
        <taxon>Actinomycetes</taxon>
        <taxon>Kitasatosporales</taxon>
        <taxon>Streptomycetaceae</taxon>
        <taxon>Streptomyces</taxon>
    </lineage>
</organism>
<evidence type="ECO:0000313" key="2">
    <source>
        <dbReference type="Proteomes" id="UP000660675"/>
    </source>
</evidence>
<accession>A0ABQ2W989</accession>
<evidence type="ECO:0000313" key="1">
    <source>
        <dbReference type="EMBL" id="GGV97573.1"/>
    </source>
</evidence>
<protein>
    <submittedName>
        <fullName evidence="1">Uncharacterized protein</fullName>
    </submittedName>
</protein>
<keyword evidence="2" id="KW-1185">Reference proteome</keyword>
<dbReference type="EMBL" id="BMTF01000054">
    <property type="protein sequence ID" value="GGV97573.1"/>
    <property type="molecule type" value="Genomic_DNA"/>
</dbReference>
<dbReference type="Proteomes" id="UP000660675">
    <property type="component" value="Unassembled WGS sequence"/>
</dbReference>
<comment type="caution">
    <text evidence="1">The sequence shown here is derived from an EMBL/GenBank/DDBJ whole genome shotgun (WGS) entry which is preliminary data.</text>
</comment>
<reference evidence="2" key="1">
    <citation type="journal article" date="2019" name="Int. J. Syst. Evol. Microbiol.">
        <title>The Global Catalogue of Microorganisms (GCM) 10K type strain sequencing project: providing services to taxonomists for standard genome sequencing and annotation.</title>
        <authorList>
            <consortium name="The Broad Institute Genomics Platform"/>
            <consortium name="The Broad Institute Genome Sequencing Center for Infectious Disease"/>
            <person name="Wu L."/>
            <person name="Ma J."/>
        </authorList>
    </citation>
    <scope>NUCLEOTIDE SEQUENCE [LARGE SCALE GENOMIC DNA]</scope>
    <source>
        <strain evidence="2">JCM 4376</strain>
    </source>
</reference>